<gene>
    <name evidence="3" type="ORF">D0863_03773</name>
    <name evidence="2" type="ORF">D0866_15700</name>
</gene>
<dbReference type="AlphaFoldDB" id="A0A3M7EB36"/>
<proteinExistence type="predicted"/>
<sequence>MSDLTGLKLTRNERILVVSLSYLFTAPVVYSYTRKLFGYLGALWQEARRQIREEDQLEERRRLRTERAQQHRPAGQQ</sequence>
<keyword evidence="1" id="KW-0812">Transmembrane</keyword>
<feature type="transmembrane region" description="Helical" evidence="1">
    <location>
        <begin position="15"/>
        <end position="33"/>
    </location>
</feature>
<dbReference type="Proteomes" id="UP000269276">
    <property type="component" value="Unassembled WGS sequence"/>
</dbReference>
<evidence type="ECO:0000313" key="2">
    <source>
        <dbReference type="EMBL" id="RMY02045.1"/>
    </source>
</evidence>
<evidence type="ECO:0000313" key="4">
    <source>
        <dbReference type="Proteomes" id="UP000269276"/>
    </source>
</evidence>
<evidence type="ECO:0000256" key="1">
    <source>
        <dbReference type="SAM" id="Phobius"/>
    </source>
</evidence>
<protein>
    <submittedName>
        <fullName evidence="3">Uncharacterized protein</fullName>
    </submittedName>
</protein>
<dbReference type="Proteomes" id="UP000276864">
    <property type="component" value="Unassembled WGS sequence"/>
</dbReference>
<organism evidence="3 4">
    <name type="scientific">Hortaea werneckii</name>
    <name type="common">Black yeast</name>
    <name type="synonym">Cladosporium werneckii</name>
    <dbReference type="NCBI Taxonomy" id="91943"/>
    <lineage>
        <taxon>Eukaryota</taxon>
        <taxon>Fungi</taxon>
        <taxon>Dikarya</taxon>
        <taxon>Ascomycota</taxon>
        <taxon>Pezizomycotina</taxon>
        <taxon>Dothideomycetes</taxon>
        <taxon>Dothideomycetidae</taxon>
        <taxon>Mycosphaerellales</taxon>
        <taxon>Teratosphaeriaceae</taxon>
        <taxon>Hortaea</taxon>
    </lineage>
</organism>
<accession>A0A3M7EB36</accession>
<name>A0A3M7EB36_HORWE</name>
<comment type="caution">
    <text evidence="3">The sequence shown here is derived from an EMBL/GenBank/DDBJ whole genome shotgun (WGS) entry which is preliminary data.</text>
</comment>
<dbReference type="EMBL" id="QWIP01000093">
    <property type="protein sequence ID" value="RMY73607.1"/>
    <property type="molecule type" value="Genomic_DNA"/>
</dbReference>
<dbReference type="OrthoDB" id="10533553at2759"/>
<keyword evidence="1" id="KW-0472">Membrane</keyword>
<keyword evidence="1" id="KW-1133">Transmembrane helix</keyword>
<reference evidence="4 5" key="1">
    <citation type="journal article" date="2018" name="BMC Genomics">
        <title>Genomic evidence for intraspecific hybridization in a clonal and extremely halotolerant yeast.</title>
        <authorList>
            <person name="Gostincar C."/>
            <person name="Stajich J.E."/>
            <person name="Zupancic J."/>
            <person name="Zalar P."/>
            <person name="Gunde-Cimerman N."/>
        </authorList>
    </citation>
    <scope>NUCLEOTIDE SEQUENCE [LARGE SCALE GENOMIC DNA]</scope>
    <source>
        <strain evidence="3 4">EXF-2682</strain>
        <strain evidence="2 5">EXF-6651</strain>
    </source>
</reference>
<evidence type="ECO:0000313" key="5">
    <source>
        <dbReference type="Proteomes" id="UP000276864"/>
    </source>
</evidence>
<dbReference type="EMBL" id="QWIM01003308">
    <property type="protein sequence ID" value="RMY02045.1"/>
    <property type="molecule type" value="Genomic_DNA"/>
</dbReference>
<evidence type="ECO:0000313" key="3">
    <source>
        <dbReference type="EMBL" id="RMY73607.1"/>
    </source>
</evidence>